<reference evidence="2 3" key="1">
    <citation type="submission" date="2018-10" db="EMBL/GenBank/DDBJ databases">
        <title>Genomic Encyclopedia of Archaeal and Bacterial Type Strains, Phase II (KMG-II): from individual species to whole genera.</title>
        <authorList>
            <person name="Goeker M."/>
        </authorList>
    </citation>
    <scope>NUCLEOTIDE SEQUENCE [LARGE SCALE GENOMIC DNA]</scope>
    <source>
        <strain evidence="2 3">DSM 235</strain>
    </source>
</reference>
<evidence type="ECO:0000313" key="2">
    <source>
        <dbReference type="EMBL" id="RKT46553.1"/>
    </source>
</evidence>
<name>A0A495VD51_9GAMM</name>
<feature type="transmembrane region" description="Helical" evidence="1">
    <location>
        <begin position="91"/>
        <end position="114"/>
    </location>
</feature>
<comment type="caution">
    <text evidence="2">The sequence shown here is derived from an EMBL/GenBank/DDBJ whole genome shotgun (WGS) entry which is preliminary data.</text>
</comment>
<keyword evidence="1" id="KW-0472">Membrane</keyword>
<dbReference type="Proteomes" id="UP000274556">
    <property type="component" value="Unassembled WGS sequence"/>
</dbReference>
<gene>
    <name evidence="2" type="ORF">BDD21_4075</name>
</gene>
<proteinExistence type="predicted"/>
<keyword evidence="1" id="KW-0812">Transmembrane</keyword>
<keyword evidence="3" id="KW-1185">Reference proteome</keyword>
<evidence type="ECO:0000313" key="3">
    <source>
        <dbReference type="Proteomes" id="UP000274556"/>
    </source>
</evidence>
<dbReference type="AlphaFoldDB" id="A0A495VD51"/>
<keyword evidence="1" id="KW-1133">Transmembrane helix</keyword>
<sequence>MAESAVLLVDEVLPEQPVRPVPQRQKYGIPRFSAPRPGAAPRCPPGWVKCSWLSLSRTLLSTGCLCGLSKDAGIGATPHKPLPTRLLKRPLLAYGIFTHSTAGLYLSIRFWVIWIAPEAARPVFPGTVTERWAFYWSVYQSFVYFYYNGFLWMMREPELRPNL</sequence>
<accession>A0A495VD51</accession>
<evidence type="ECO:0000256" key="1">
    <source>
        <dbReference type="SAM" id="Phobius"/>
    </source>
</evidence>
<organism evidence="2 3">
    <name type="scientific">Thiocapsa rosea</name>
    <dbReference type="NCBI Taxonomy" id="69360"/>
    <lineage>
        <taxon>Bacteria</taxon>
        <taxon>Pseudomonadati</taxon>
        <taxon>Pseudomonadota</taxon>
        <taxon>Gammaproteobacteria</taxon>
        <taxon>Chromatiales</taxon>
        <taxon>Chromatiaceae</taxon>
        <taxon>Thiocapsa</taxon>
    </lineage>
</organism>
<protein>
    <submittedName>
        <fullName evidence="2">Uncharacterized protein</fullName>
    </submittedName>
</protein>
<dbReference type="EMBL" id="RBXL01000001">
    <property type="protein sequence ID" value="RKT46553.1"/>
    <property type="molecule type" value="Genomic_DNA"/>
</dbReference>
<feature type="transmembrane region" description="Helical" evidence="1">
    <location>
        <begin position="134"/>
        <end position="154"/>
    </location>
</feature>